<evidence type="ECO:0000313" key="1">
    <source>
        <dbReference type="EMBL" id="NDP49403.1"/>
    </source>
</evidence>
<dbReference type="SUPFAM" id="SSF53448">
    <property type="entry name" value="Nucleotide-diphospho-sugar transferases"/>
    <property type="match status" value="1"/>
</dbReference>
<dbReference type="GO" id="GO:0016757">
    <property type="term" value="F:glycosyltransferase activity"/>
    <property type="evidence" value="ECO:0007669"/>
    <property type="project" value="InterPro"/>
</dbReference>
<comment type="caution">
    <text evidence="1">The sequence shown here is derived from an EMBL/GenBank/DDBJ whole genome shotgun (WGS) entry which is preliminary data.</text>
</comment>
<gene>
    <name evidence="1" type="ORF">GZ085_13660</name>
</gene>
<dbReference type="InterPro" id="IPR002495">
    <property type="entry name" value="Glyco_trans_8"/>
</dbReference>
<dbReference type="Proteomes" id="UP000483432">
    <property type="component" value="Unassembled WGS sequence"/>
</dbReference>
<accession>A0A7C9TBF4</accession>
<dbReference type="InterPro" id="IPR029044">
    <property type="entry name" value="Nucleotide-diphossugar_trans"/>
</dbReference>
<dbReference type="Gene3D" id="3.90.550.10">
    <property type="entry name" value="Spore Coat Polysaccharide Biosynthesis Protein SpsA, Chain A"/>
    <property type="match status" value="1"/>
</dbReference>
<evidence type="ECO:0000313" key="2">
    <source>
        <dbReference type="Proteomes" id="UP000483432"/>
    </source>
</evidence>
<name>A0A7C9TBF4_9PROT</name>
<dbReference type="AlphaFoldDB" id="A0A7C9TBF4"/>
<protein>
    <submittedName>
        <fullName evidence="1">Uncharacterized protein</fullName>
    </submittedName>
</protein>
<proteinExistence type="predicted"/>
<sequence length="252" mass="28277">MKSSNYTVVFASDDRGVAQLGVAMYSLFTKASNATTYRVYVLSSGISGANVKRLNELAIDKYSRHSIAFIDVSDLTATCSLQVKERGPVTIWTHVFIPNQLPEHERFGLYCNIDALVCCDLKELYETLLQGKSTGVVLEPASHKGSHFNERLGMLLDLDVFRKQDLTRKILQYAEEYSDTRTCTDQDALNGALCHNIQPMHPKWNWHDGLTRLTLRRCSKSPMNGGATLEDSVDSALRPGVLYNQGPNMPWR</sequence>
<organism evidence="1 2">
    <name type="scientific">Sulfuriferula multivorans</name>
    <dbReference type="NCBI Taxonomy" id="1559896"/>
    <lineage>
        <taxon>Bacteria</taxon>
        <taxon>Pseudomonadati</taxon>
        <taxon>Pseudomonadota</taxon>
        <taxon>Betaproteobacteria</taxon>
        <taxon>Nitrosomonadales</taxon>
        <taxon>Sulfuricellaceae</taxon>
        <taxon>Sulfuriferula</taxon>
    </lineage>
</organism>
<dbReference type="EMBL" id="JAAFGW010000266">
    <property type="protein sequence ID" value="NDP49403.1"/>
    <property type="molecule type" value="Genomic_DNA"/>
</dbReference>
<reference evidence="1 2" key="1">
    <citation type="submission" date="2019-09" db="EMBL/GenBank/DDBJ databases">
        <title>H2 Metabolism Revealed by Metagenomic Analysis in Subglacial Sediment of East Antarctica.</title>
        <authorList>
            <person name="Yang Z."/>
            <person name="Zhang Y."/>
            <person name="Lv Y."/>
            <person name="Yan W."/>
            <person name="Xiao X."/>
            <person name="Sun B."/>
            <person name="Ma H."/>
        </authorList>
    </citation>
    <scope>NUCLEOTIDE SEQUENCE [LARGE SCALE GENOMIC DNA]</scope>
    <source>
        <strain evidence="1">Bin2_2</strain>
    </source>
</reference>
<dbReference type="Pfam" id="PF01501">
    <property type="entry name" value="Glyco_transf_8"/>
    <property type="match status" value="1"/>
</dbReference>